<evidence type="ECO:0000313" key="2">
    <source>
        <dbReference type="EMBL" id="CAH0377511.1"/>
    </source>
</evidence>
<evidence type="ECO:0000256" key="1">
    <source>
        <dbReference type="SAM" id="MobiDB-lite"/>
    </source>
</evidence>
<proteinExistence type="predicted"/>
<dbReference type="AlphaFoldDB" id="A0A8J2X1S8"/>
<gene>
    <name evidence="2" type="ORF">PECAL_5P20460</name>
</gene>
<feature type="region of interest" description="Disordered" evidence="1">
    <location>
        <begin position="286"/>
        <end position="306"/>
    </location>
</feature>
<name>A0A8J2X1S8_9STRA</name>
<reference evidence="2" key="1">
    <citation type="submission" date="2021-11" db="EMBL/GenBank/DDBJ databases">
        <authorList>
            <consortium name="Genoscope - CEA"/>
            <person name="William W."/>
        </authorList>
    </citation>
    <scope>NUCLEOTIDE SEQUENCE</scope>
</reference>
<keyword evidence="3" id="KW-1185">Reference proteome</keyword>
<evidence type="ECO:0000313" key="3">
    <source>
        <dbReference type="Proteomes" id="UP000789595"/>
    </source>
</evidence>
<sequence>MEWLQDQLLRLAARYYCQDMDIDASKLQIEKWDAESCRIKATDLKLTNEHGALSAAECTVDVSQGVAIETQGTILIAAPWRSIGAVMTDGWRGPAVSLQAAILELRCGGAKLRVRNAAITTNTTDSTANWDVAVASFHNDHVGEARGVSATLATRVAIGERRCDSTTRKLAKAEVEVVGGDTGLIMDTPLYALIEEAAPYLKKVGEEGLFCAFKCSRFVVRVLGIDVLGEAGIHLHLVDDDVWPRWRCDIQAPALRWGADDAPAASTMRISWLTREGWALACERGSSSLNDSDGYDDACARSPREPPGWRHPNFIKKPVLDGGPALRIDVKVDGSLSDAGLCYAVLGALWGGAATKAPSYTCTLRIEALSSSLGASEKVVATVARQSMTSDPVATLALKALRGAIELIGSEDAPVVARTGAPGEIRIEAAQGTLYTVPSLPNLRVTASLKSLLVPDVFGLALSACDATMIVTEDVLQGRAASLGITLDGLRLATLRGVGAERALLNGGVVQRARVSVDAVSIEMDGAGKAAGVLRDRAGVLRGAPKPADAPRAVALQARVEAAACGSLAATKLAAEVKVVDGAAEASLGDAEHGVLMRSTRGGVEVVSHDYVDDMAGTAAGRAVATLLAAAMEFAF</sequence>
<protein>
    <submittedName>
        <fullName evidence="2">Uncharacterized protein</fullName>
    </submittedName>
</protein>
<dbReference type="Proteomes" id="UP000789595">
    <property type="component" value="Unassembled WGS sequence"/>
</dbReference>
<accession>A0A8J2X1S8</accession>
<comment type="caution">
    <text evidence="2">The sequence shown here is derived from an EMBL/GenBank/DDBJ whole genome shotgun (WGS) entry which is preliminary data.</text>
</comment>
<organism evidence="2 3">
    <name type="scientific">Pelagomonas calceolata</name>
    <dbReference type="NCBI Taxonomy" id="35677"/>
    <lineage>
        <taxon>Eukaryota</taxon>
        <taxon>Sar</taxon>
        <taxon>Stramenopiles</taxon>
        <taxon>Ochrophyta</taxon>
        <taxon>Pelagophyceae</taxon>
        <taxon>Pelagomonadales</taxon>
        <taxon>Pelagomonadaceae</taxon>
        <taxon>Pelagomonas</taxon>
    </lineage>
</organism>
<dbReference type="EMBL" id="CAKKNE010000005">
    <property type="protein sequence ID" value="CAH0377511.1"/>
    <property type="molecule type" value="Genomic_DNA"/>
</dbReference>